<evidence type="ECO:0000313" key="2">
    <source>
        <dbReference type="WBParaSite" id="ALUE_0000909001-mRNA-1"/>
    </source>
</evidence>
<reference evidence="2" key="1">
    <citation type="submission" date="2017-02" db="UniProtKB">
        <authorList>
            <consortium name="WormBaseParasite"/>
        </authorList>
    </citation>
    <scope>IDENTIFICATION</scope>
</reference>
<protein>
    <submittedName>
        <fullName evidence="2">Uncharacterized protein</fullName>
    </submittedName>
</protein>
<keyword evidence="1" id="KW-1185">Reference proteome</keyword>
<organism evidence="1 2">
    <name type="scientific">Ascaris lumbricoides</name>
    <name type="common">Giant roundworm</name>
    <dbReference type="NCBI Taxonomy" id="6252"/>
    <lineage>
        <taxon>Eukaryota</taxon>
        <taxon>Metazoa</taxon>
        <taxon>Ecdysozoa</taxon>
        <taxon>Nematoda</taxon>
        <taxon>Chromadorea</taxon>
        <taxon>Rhabditida</taxon>
        <taxon>Spirurina</taxon>
        <taxon>Ascaridomorpha</taxon>
        <taxon>Ascaridoidea</taxon>
        <taxon>Ascarididae</taxon>
        <taxon>Ascaris</taxon>
    </lineage>
</organism>
<dbReference type="WBParaSite" id="ALUE_0000909001-mRNA-1">
    <property type="protein sequence ID" value="ALUE_0000909001-mRNA-1"/>
    <property type="gene ID" value="ALUE_0000909001"/>
</dbReference>
<accession>A0A0M3HZG0</accession>
<proteinExistence type="predicted"/>
<dbReference type="AlphaFoldDB" id="A0A0M3HZG0"/>
<name>A0A0M3HZG0_ASCLU</name>
<evidence type="ECO:0000313" key="1">
    <source>
        <dbReference type="Proteomes" id="UP000036681"/>
    </source>
</evidence>
<dbReference type="Proteomes" id="UP000036681">
    <property type="component" value="Unplaced"/>
</dbReference>
<sequence length="141" mass="16626">MCGRTSEQSLNKCYQCKKHTKTLHSPATQQGHSLQRQEPFVSDFRFRRIYGNEIALLARNCNESFRNTERVDRTRASEENMQESRSIHRKRKSFFACFSHHLEKILGFFEHPRLENGIEMEEPLLQRVVTSIEKRSAAIKL</sequence>